<dbReference type="PANTHER" id="PTHR28232:SF1">
    <property type="entry name" value="TRANSCRIPTIONAL REGULATORY PROTEIN RXT2"/>
    <property type="match status" value="1"/>
</dbReference>
<organism evidence="3 4">
    <name type="scientific">Wickerhamomyces anomalus (strain ATCC 58044 / CBS 1984 / NCYC 433 / NRRL Y-366-8)</name>
    <name type="common">Yeast</name>
    <name type="synonym">Hansenula anomala</name>
    <dbReference type="NCBI Taxonomy" id="683960"/>
    <lineage>
        <taxon>Eukaryota</taxon>
        <taxon>Fungi</taxon>
        <taxon>Dikarya</taxon>
        <taxon>Ascomycota</taxon>
        <taxon>Saccharomycotina</taxon>
        <taxon>Saccharomycetes</taxon>
        <taxon>Phaffomycetales</taxon>
        <taxon>Wickerhamomycetaceae</taxon>
        <taxon>Wickerhamomyces</taxon>
    </lineage>
</organism>
<dbReference type="OrthoDB" id="2405722at2759"/>
<dbReference type="AlphaFoldDB" id="A0A1E3P1V8"/>
<feature type="domain" description="Transcriptional regulatory protein RXT2 N-terminal" evidence="2">
    <location>
        <begin position="40"/>
        <end position="185"/>
    </location>
</feature>
<dbReference type="GO" id="GO:0033698">
    <property type="term" value="C:Rpd3L complex"/>
    <property type="evidence" value="ECO:0007669"/>
    <property type="project" value="TreeGrafter"/>
</dbReference>
<feature type="compositionally biased region" description="Low complexity" evidence="1">
    <location>
        <begin position="328"/>
        <end position="362"/>
    </location>
</feature>
<dbReference type="RefSeq" id="XP_019038648.1">
    <property type="nucleotide sequence ID" value="XM_019185822.1"/>
</dbReference>
<gene>
    <name evidence="3" type="ORF">WICANDRAFT_84999</name>
</gene>
<evidence type="ECO:0000313" key="3">
    <source>
        <dbReference type="EMBL" id="ODQ59441.1"/>
    </source>
</evidence>
<dbReference type="Pfam" id="PF08595">
    <property type="entry name" value="RXT2_N"/>
    <property type="match status" value="1"/>
</dbReference>
<dbReference type="InterPro" id="IPR039602">
    <property type="entry name" value="Rxt2"/>
</dbReference>
<sequence>MSTEVTEQELIRYISEFSDKVKQLKGDYVEEEGKINGESTNRGNKLKFGSAKVHRDRINGYNNDNDPLEVIHYNRSKRSVVKKRRIDTYNYNYNPDASSTLSGTNIDVYEGQGEQDEDDPYAQIDIEKILSPITHPSDVVTRPSIARTYRSNVMKHLAQQAIETIEKEQNTVIQLSKLFDILLGEDSNQLLENELHLPEYDHNLVDKRLDKTSHNGKDHQDESSNTTTDFDKRVTRRQSTQEVDPFFALPTMKIDTNFGLSPEVADEARQLSQISLQRSEEFIRNLTSLRNGLARAQTLKEKLYQWGKEINGDPDESDIYQAEKEAAAKAAAEAGTANQSGASGSNTNNAGSGASSVAGTATPEVRNSNGRGRRV</sequence>
<keyword evidence="4" id="KW-1185">Reference proteome</keyword>
<reference evidence="3 4" key="1">
    <citation type="journal article" date="2016" name="Proc. Natl. Acad. Sci. U.S.A.">
        <title>Comparative genomics of biotechnologically important yeasts.</title>
        <authorList>
            <person name="Riley R."/>
            <person name="Haridas S."/>
            <person name="Wolfe K.H."/>
            <person name="Lopes M.R."/>
            <person name="Hittinger C.T."/>
            <person name="Goeker M."/>
            <person name="Salamov A.A."/>
            <person name="Wisecaver J.H."/>
            <person name="Long T.M."/>
            <person name="Calvey C.H."/>
            <person name="Aerts A.L."/>
            <person name="Barry K.W."/>
            <person name="Choi C."/>
            <person name="Clum A."/>
            <person name="Coughlan A.Y."/>
            <person name="Deshpande S."/>
            <person name="Douglass A.P."/>
            <person name="Hanson S.J."/>
            <person name="Klenk H.-P."/>
            <person name="LaButti K.M."/>
            <person name="Lapidus A."/>
            <person name="Lindquist E.A."/>
            <person name="Lipzen A.M."/>
            <person name="Meier-Kolthoff J.P."/>
            <person name="Ohm R.A."/>
            <person name="Otillar R.P."/>
            <person name="Pangilinan J.L."/>
            <person name="Peng Y."/>
            <person name="Rokas A."/>
            <person name="Rosa C.A."/>
            <person name="Scheuner C."/>
            <person name="Sibirny A.A."/>
            <person name="Slot J.C."/>
            <person name="Stielow J.B."/>
            <person name="Sun H."/>
            <person name="Kurtzman C.P."/>
            <person name="Blackwell M."/>
            <person name="Grigoriev I.V."/>
            <person name="Jeffries T.W."/>
        </authorList>
    </citation>
    <scope>NUCLEOTIDE SEQUENCE [LARGE SCALE GENOMIC DNA]</scope>
    <source>
        <strain evidence="4">ATCC 58044 / CBS 1984 / NCYC 433 / NRRL Y-366-8</strain>
    </source>
</reference>
<dbReference type="PANTHER" id="PTHR28232">
    <property type="entry name" value="TRANSCRIPTIONAL REGULATORY PROTEIN RXT2"/>
    <property type="match status" value="1"/>
</dbReference>
<dbReference type="GO" id="GO:0005829">
    <property type="term" value="C:cytosol"/>
    <property type="evidence" value="ECO:0007669"/>
    <property type="project" value="TreeGrafter"/>
</dbReference>
<dbReference type="Proteomes" id="UP000094112">
    <property type="component" value="Unassembled WGS sequence"/>
</dbReference>
<feature type="compositionally biased region" description="Basic and acidic residues" evidence="1">
    <location>
        <begin position="210"/>
        <end position="222"/>
    </location>
</feature>
<protein>
    <recommendedName>
        <fullName evidence="2">Transcriptional regulatory protein RXT2 N-terminal domain-containing protein</fullName>
    </recommendedName>
</protein>
<evidence type="ECO:0000256" key="1">
    <source>
        <dbReference type="SAM" id="MobiDB-lite"/>
    </source>
</evidence>
<feature type="region of interest" description="Disordered" evidence="1">
    <location>
        <begin position="210"/>
        <end position="241"/>
    </location>
</feature>
<accession>A0A1E3P1V8</accession>
<feature type="compositionally biased region" description="Polar residues" evidence="1">
    <location>
        <begin position="365"/>
        <end position="375"/>
    </location>
</feature>
<dbReference type="GeneID" id="30203068"/>
<dbReference type="EMBL" id="KV454211">
    <property type="protein sequence ID" value="ODQ59441.1"/>
    <property type="molecule type" value="Genomic_DNA"/>
</dbReference>
<proteinExistence type="predicted"/>
<feature type="region of interest" description="Disordered" evidence="1">
    <location>
        <begin position="310"/>
        <end position="375"/>
    </location>
</feature>
<dbReference type="InterPro" id="IPR013904">
    <property type="entry name" value="RXT2_N"/>
</dbReference>
<evidence type="ECO:0000259" key="2">
    <source>
        <dbReference type="Pfam" id="PF08595"/>
    </source>
</evidence>
<dbReference type="STRING" id="683960.A0A1E3P1V8"/>
<name>A0A1E3P1V8_WICAA</name>
<evidence type="ECO:0000313" key="4">
    <source>
        <dbReference type="Proteomes" id="UP000094112"/>
    </source>
</evidence>